<keyword evidence="2 5" id="KW-0863">Zinc-finger</keyword>
<dbReference type="Gene3D" id="4.10.1000.10">
    <property type="entry name" value="Zinc finger, CCCH-type"/>
    <property type="match status" value="1"/>
</dbReference>
<feature type="region of interest" description="Disordered" evidence="6">
    <location>
        <begin position="428"/>
        <end position="453"/>
    </location>
</feature>
<dbReference type="InterPro" id="IPR057444">
    <property type="entry name" value="Znf-CCCH_AtC3H23-like"/>
</dbReference>
<accession>A0A1D1ZT53</accession>
<protein>
    <recommendedName>
        <fullName evidence="7">C3H1-type domain-containing protein</fullName>
    </recommendedName>
</protein>
<gene>
    <name evidence="8" type="ORF">g.101231</name>
</gene>
<feature type="zinc finger region" description="C3H1-type" evidence="5">
    <location>
        <begin position="254"/>
        <end position="280"/>
    </location>
</feature>
<evidence type="ECO:0000256" key="3">
    <source>
        <dbReference type="ARBA" id="ARBA00022833"/>
    </source>
</evidence>
<dbReference type="PANTHER" id="PTHR14493">
    <property type="entry name" value="UNKEMPT FAMILY MEMBER"/>
    <property type="match status" value="1"/>
</dbReference>
<feature type="domain" description="C3H1-type" evidence="7">
    <location>
        <begin position="254"/>
        <end position="280"/>
    </location>
</feature>
<name>A0A1D1ZT53_AUXPR</name>
<keyword evidence="4" id="KW-0238">DNA-binding</keyword>
<dbReference type="GO" id="GO:0003677">
    <property type="term" value="F:DNA binding"/>
    <property type="evidence" value="ECO:0007669"/>
    <property type="project" value="UniProtKB-KW"/>
</dbReference>
<evidence type="ECO:0000256" key="2">
    <source>
        <dbReference type="ARBA" id="ARBA00022771"/>
    </source>
</evidence>
<dbReference type="GO" id="GO:0008270">
    <property type="term" value="F:zinc ion binding"/>
    <property type="evidence" value="ECO:0007669"/>
    <property type="project" value="UniProtKB-KW"/>
</dbReference>
<dbReference type="AlphaFoldDB" id="A0A1D1ZT53"/>
<dbReference type="Gene3D" id="1.25.40.20">
    <property type="entry name" value="Ankyrin repeat-containing domain"/>
    <property type="match status" value="1"/>
</dbReference>
<organism evidence="8">
    <name type="scientific">Auxenochlorella protothecoides</name>
    <name type="common">Green microalga</name>
    <name type="synonym">Chlorella protothecoides</name>
    <dbReference type="NCBI Taxonomy" id="3075"/>
    <lineage>
        <taxon>Eukaryota</taxon>
        <taxon>Viridiplantae</taxon>
        <taxon>Chlorophyta</taxon>
        <taxon>core chlorophytes</taxon>
        <taxon>Trebouxiophyceae</taxon>
        <taxon>Chlorellales</taxon>
        <taxon>Chlorellaceae</taxon>
        <taxon>Auxenochlorella</taxon>
    </lineage>
</organism>
<evidence type="ECO:0000313" key="8">
    <source>
        <dbReference type="EMBL" id="JAT70037.1"/>
    </source>
</evidence>
<evidence type="ECO:0000256" key="5">
    <source>
        <dbReference type="PROSITE-ProRule" id="PRU00723"/>
    </source>
</evidence>
<proteinExistence type="predicted"/>
<evidence type="ECO:0000259" key="7">
    <source>
        <dbReference type="PROSITE" id="PS50103"/>
    </source>
</evidence>
<dbReference type="InterPro" id="IPR036770">
    <property type="entry name" value="Ankyrin_rpt-contain_sf"/>
</dbReference>
<evidence type="ECO:0000256" key="1">
    <source>
        <dbReference type="ARBA" id="ARBA00022723"/>
    </source>
</evidence>
<evidence type="ECO:0000256" key="6">
    <source>
        <dbReference type="SAM" id="MobiDB-lite"/>
    </source>
</evidence>
<sequence length="478" mass="50810">PPVLPRGSRVEPPDLVRAGVTCAARCLRKTLCPRIPASIPSFALAPELSYWCRPARARMGPLHPLPPEASAALECDNPCLLESLPTAGTPFYAWFDSQQQCQARSLLALAAQGGAARVVAALLVLPGAREAARLPSPTDLCTPLHDACASPGPGTHRIIASLIAAGADTQALNAAGQRPGDLLTQVQANPAPKETDGRRVSQLSKECYCTDEFRMYQFKIDMCPRLAEVHDWTDCPYGHPDEKARRRDPRRYCYQGVPCPDFRKGSCKRGDACSFSHGVFECWLHPTMYRTQLCKEGARCARAICFFAHSMEELREVARGTAAEARTPAAALEPEDEPWRALARVRQHACTPASVGHMIARSHSVSSTDSGASCGTPAWPGAANAAASWGAAGWGPAGPAPGSHGLHPHAVWPAGLCAQARVPVSPHGAHPPFPFQARPAAPGAPPGAAEPPTHCAAAAPAPCFLPSDLQFTDAVCQW</sequence>
<dbReference type="PROSITE" id="PS50103">
    <property type="entry name" value="ZF_C3H1"/>
    <property type="match status" value="1"/>
</dbReference>
<dbReference type="EMBL" id="GDKF01008585">
    <property type="protein sequence ID" value="JAT70037.1"/>
    <property type="molecule type" value="Transcribed_RNA"/>
</dbReference>
<dbReference type="InterPro" id="IPR000571">
    <property type="entry name" value="Znf_CCCH"/>
</dbReference>
<dbReference type="Pfam" id="PF00642">
    <property type="entry name" value="zf-CCCH"/>
    <property type="match status" value="1"/>
</dbReference>
<keyword evidence="1 5" id="KW-0479">Metal-binding</keyword>
<evidence type="ECO:0000256" key="4">
    <source>
        <dbReference type="ARBA" id="ARBA00023125"/>
    </source>
</evidence>
<dbReference type="InterPro" id="IPR045234">
    <property type="entry name" value="Unkempt-like"/>
</dbReference>
<keyword evidence="3 5" id="KW-0862">Zinc</keyword>
<reference evidence="8" key="1">
    <citation type="submission" date="2015-08" db="EMBL/GenBank/DDBJ databases">
        <authorList>
            <person name="Babu N.S."/>
            <person name="Beckwith C.J."/>
            <person name="Beseler K.G."/>
            <person name="Brison A."/>
            <person name="Carone J.V."/>
            <person name="Caskin T.P."/>
            <person name="Diamond M."/>
            <person name="Durham M.E."/>
            <person name="Foxe J.M."/>
            <person name="Go M."/>
            <person name="Henderson B.A."/>
            <person name="Jones I.B."/>
            <person name="McGettigan J.A."/>
            <person name="Micheletti S.J."/>
            <person name="Nasrallah M.E."/>
            <person name="Ortiz D."/>
            <person name="Piller C.R."/>
            <person name="Privatt S.R."/>
            <person name="Schneider S.L."/>
            <person name="Sharp S."/>
            <person name="Smith T.C."/>
            <person name="Stanton J.D."/>
            <person name="Ullery H.E."/>
            <person name="Wilson R.J."/>
            <person name="Serrano M.G."/>
            <person name="Buck G."/>
            <person name="Lee V."/>
            <person name="Wang Y."/>
            <person name="Carvalho R."/>
            <person name="Voegtly L."/>
            <person name="Shi R."/>
            <person name="Duckworth R."/>
            <person name="Johnson A."/>
            <person name="Loviza R."/>
            <person name="Walstead R."/>
            <person name="Shah Z."/>
            <person name="Kiflezghi M."/>
            <person name="Wade K."/>
            <person name="Ball S.L."/>
            <person name="Bradley K.W."/>
            <person name="Asai D.J."/>
            <person name="Bowman C.A."/>
            <person name="Russell D.A."/>
            <person name="Pope W.H."/>
            <person name="Jacobs-Sera D."/>
            <person name="Hendrix R.W."/>
            <person name="Hatfull G.F."/>
        </authorList>
    </citation>
    <scope>NUCLEOTIDE SEQUENCE</scope>
</reference>
<dbReference type="SMART" id="SM00356">
    <property type="entry name" value="ZnF_C3H1"/>
    <property type="match status" value="2"/>
</dbReference>
<dbReference type="PANTHER" id="PTHR14493:SF50">
    <property type="entry name" value="RING FINGER PROTEIN UNKEMPT"/>
    <property type="match status" value="1"/>
</dbReference>
<dbReference type="Pfam" id="PF25512">
    <property type="entry name" value="zf-CCCH_AtC3H23"/>
    <property type="match status" value="1"/>
</dbReference>
<feature type="non-terminal residue" evidence="8">
    <location>
        <position position="1"/>
    </location>
</feature>